<gene>
    <name evidence="2" type="ORF">HaLaN_01132</name>
</gene>
<organism evidence="2 3">
    <name type="scientific">Haematococcus lacustris</name>
    <name type="common">Green alga</name>
    <name type="synonym">Haematococcus pluvialis</name>
    <dbReference type="NCBI Taxonomy" id="44745"/>
    <lineage>
        <taxon>Eukaryota</taxon>
        <taxon>Viridiplantae</taxon>
        <taxon>Chlorophyta</taxon>
        <taxon>core chlorophytes</taxon>
        <taxon>Chlorophyceae</taxon>
        <taxon>CS clade</taxon>
        <taxon>Chlamydomonadales</taxon>
        <taxon>Haematococcaceae</taxon>
        <taxon>Haematococcus</taxon>
    </lineage>
</organism>
<accession>A0A699YF79</accession>
<dbReference type="AlphaFoldDB" id="A0A699YF79"/>
<keyword evidence="3" id="KW-1185">Reference proteome</keyword>
<name>A0A699YF79_HAELA</name>
<comment type="caution">
    <text evidence="2">The sequence shown here is derived from an EMBL/GenBank/DDBJ whole genome shotgun (WGS) entry which is preliminary data.</text>
</comment>
<evidence type="ECO:0000256" key="1">
    <source>
        <dbReference type="SAM" id="MobiDB-lite"/>
    </source>
</evidence>
<protein>
    <submittedName>
        <fullName evidence="2">Uncharacterized protein</fullName>
    </submittedName>
</protein>
<dbReference type="Proteomes" id="UP000485058">
    <property type="component" value="Unassembled WGS sequence"/>
</dbReference>
<dbReference type="EMBL" id="BLLF01000041">
    <property type="protein sequence ID" value="GFH06488.1"/>
    <property type="molecule type" value="Genomic_DNA"/>
</dbReference>
<reference evidence="2 3" key="1">
    <citation type="submission" date="2020-02" db="EMBL/GenBank/DDBJ databases">
        <title>Draft genome sequence of Haematococcus lacustris strain NIES-144.</title>
        <authorList>
            <person name="Morimoto D."/>
            <person name="Nakagawa S."/>
            <person name="Yoshida T."/>
            <person name="Sawayama S."/>
        </authorList>
    </citation>
    <scope>NUCLEOTIDE SEQUENCE [LARGE SCALE GENOMIC DNA]</scope>
    <source>
        <strain evidence="2 3">NIES-144</strain>
    </source>
</reference>
<evidence type="ECO:0000313" key="3">
    <source>
        <dbReference type="Proteomes" id="UP000485058"/>
    </source>
</evidence>
<evidence type="ECO:0000313" key="2">
    <source>
        <dbReference type="EMBL" id="GFH06488.1"/>
    </source>
</evidence>
<feature type="region of interest" description="Disordered" evidence="1">
    <location>
        <begin position="233"/>
        <end position="392"/>
    </location>
</feature>
<feature type="region of interest" description="Disordered" evidence="1">
    <location>
        <begin position="147"/>
        <end position="195"/>
    </location>
</feature>
<proteinExistence type="predicted"/>
<sequence>MAVYYHEAVQLAAGLEHVTIKHIPRADNHEADLLSNVGMDCGELLLSTAHVQWQVSTGEWGAGEGSLLTAAAVGSRQQAELLEGLGWENRAARVLEAGEKAGGRRVDEGWLVGPGCPPPITQLCAGKATATAQLTQLLLQAGKRQRKQRLAPAVTPSSTQSLSAKAQRARQRRDAAGALTAAPMSEPVEHEGRLRPRLKQSKLSATHDGADSGAPAGALMPVGLEALDVRRGGVRGAASQTRKKSSDEQLEVDTLPEHAQPRLLPTVAHVESLAKPRARRSRSKEQAPETPPAGRLVALQPAEPSVPTARRTRRRAATPVTSPAELDLPNSELKARKRATAKGKAEPDLSPASSTIAAHSPDGDAPRKRRGRPPKGETPSRVSDGAVGCEGAKREVAMCV</sequence>